<proteinExistence type="predicted"/>
<accession>A0A6M3LYV4</accession>
<keyword evidence="1" id="KW-0472">Membrane</keyword>
<evidence type="ECO:0000313" key="3">
    <source>
        <dbReference type="EMBL" id="QJA89199.1"/>
    </source>
</evidence>
<dbReference type="EMBL" id="MT142059">
    <property type="protein sequence ID" value="QJA73876.1"/>
    <property type="molecule type" value="Genomic_DNA"/>
</dbReference>
<feature type="transmembrane region" description="Helical" evidence="1">
    <location>
        <begin position="32"/>
        <end position="52"/>
    </location>
</feature>
<dbReference type="EMBL" id="MT142829">
    <property type="protein sequence ID" value="QJA89199.1"/>
    <property type="molecule type" value="Genomic_DNA"/>
</dbReference>
<gene>
    <name evidence="4" type="ORF">MM171A01279_0003</name>
    <name evidence="2" type="ORF">MM415A02188_0007</name>
    <name evidence="3" type="ORF">MM415B02591_0012</name>
</gene>
<name>A0A6M3LYV4_9ZZZZ</name>
<evidence type="ECO:0000313" key="4">
    <source>
        <dbReference type="EMBL" id="QJA99159.1"/>
    </source>
</evidence>
<evidence type="ECO:0000256" key="1">
    <source>
        <dbReference type="SAM" id="Phobius"/>
    </source>
</evidence>
<reference evidence="4" key="1">
    <citation type="submission" date="2020-03" db="EMBL/GenBank/DDBJ databases">
        <title>The deep terrestrial virosphere.</title>
        <authorList>
            <person name="Holmfeldt K."/>
            <person name="Nilsson E."/>
            <person name="Simone D."/>
            <person name="Lopez-Fernandez M."/>
            <person name="Wu X."/>
            <person name="de Brujin I."/>
            <person name="Lundin D."/>
            <person name="Andersson A."/>
            <person name="Bertilsson S."/>
            <person name="Dopson M."/>
        </authorList>
    </citation>
    <scope>NUCLEOTIDE SEQUENCE</scope>
    <source>
        <strain evidence="4">MM171A01279</strain>
        <strain evidence="2">MM415A02188</strain>
        <strain evidence="3">MM415B02591</strain>
    </source>
</reference>
<dbReference type="EMBL" id="MT143632">
    <property type="protein sequence ID" value="QJA99159.1"/>
    <property type="molecule type" value="Genomic_DNA"/>
</dbReference>
<keyword evidence="1" id="KW-1133">Transmembrane helix</keyword>
<organism evidence="4">
    <name type="scientific">viral metagenome</name>
    <dbReference type="NCBI Taxonomy" id="1070528"/>
    <lineage>
        <taxon>unclassified sequences</taxon>
        <taxon>metagenomes</taxon>
        <taxon>organismal metagenomes</taxon>
    </lineage>
</organism>
<dbReference type="AlphaFoldDB" id="A0A6M3LYV4"/>
<evidence type="ECO:0000313" key="2">
    <source>
        <dbReference type="EMBL" id="QJA73876.1"/>
    </source>
</evidence>
<sequence length="59" mass="6288">MLLPELLAVCILPLRVLLAVLPVACPGTGMAAVLQVMQVIQPVMLAVLLLQLRASVLRD</sequence>
<keyword evidence="1" id="KW-0812">Transmembrane</keyword>
<protein>
    <submittedName>
        <fullName evidence="4">Uncharacterized protein</fullName>
    </submittedName>
</protein>